<dbReference type="SMART" id="SM00729">
    <property type="entry name" value="Elp3"/>
    <property type="match status" value="1"/>
</dbReference>
<comment type="cofactor">
    <cofactor evidence="1">
        <name>[4Fe-4S] cluster</name>
        <dbReference type="ChEBI" id="CHEBI:49883"/>
    </cofactor>
</comment>
<dbReference type="Proteomes" id="UP000229740">
    <property type="component" value="Unassembled WGS sequence"/>
</dbReference>
<evidence type="ECO:0000256" key="5">
    <source>
        <dbReference type="ARBA" id="ARBA00023014"/>
    </source>
</evidence>
<dbReference type="PANTHER" id="PTHR43409">
    <property type="entry name" value="ANAEROBIC MAGNESIUM-PROTOPORPHYRIN IX MONOMETHYL ESTER CYCLASE-RELATED"/>
    <property type="match status" value="1"/>
</dbReference>
<dbReference type="Pfam" id="PF04055">
    <property type="entry name" value="Radical_SAM"/>
    <property type="match status" value="1"/>
</dbReference>
<dbReference type="PROSITE" id="PS51332">
    <property type="entry name" value="B12_BINDING"/>
    <property type="match status" value="1"/>
</dbReference>
<reference evidence="8 9" key="1">
    <citation type="submission" date="2017-10" db="EMBL/GenBank/DDBJ databases">
        <title>Novel microbial diversity and functional potential in the marine mammal oral microbiome.</title>
        <authorList>
            <person name="Dudek N.K."/>
            <person name="Sun C.L."/>
            <person name="Burstein D."/>
            <person name="Kantor R.S."/>
            <person name="Aliaga Goltsman D.S."/>
            <person name="Bik E.M."/>
            <person name="Thomas B.C."/>
            <person name="Banfield J.F."/>
            <person name="Relman D.A."/>
        </authorList>
    </citation>
    <scope>NUCLEOTIDE SEQUENCE [LARGE SCALE GENOMIC DNA]</scope>
    <source>
        <strain evidence="8">DOLZORAL124_49_17</strain>
    </source>
</reference>
<dbReference type="InterPro" id="IPR058240">
    <property type="entry name" value="rSAM_sf"/>
</dbReference>
<dbReference type="SUPFAM" id="SSF52242">
    <property type="entry name" value="Cobalamin (vitamin B12)-binding domain"/>
    <property type="match status" value="1"/>
</dbReference>
<gene>
    <name evidence="8" type="ORF">CSB45_12620</name>
</gene>
<proteinExistence type="predicted"/>
<evidence type="ECO:0000259" key="6">
    <source>
        <dbReference type="PROSITE" id="PS51332"/>
    </source>
</evidence>
<evidence type="ECO:0000259" key="7">
    <source>
        <dbReference type="PROSITE" id="PS51918"/>
    </source>
</evidence>
<keyword evidence="2" id="KW-0949">S-adenosyl-L-methionine</keyword>
<dbReference type="InterPro" id="IPR034466">
    <property type="entry name" value="Methyltransferase_Class_B"/>
</dbReference>
<dbReference type="InterPro" id="IPR051198">
    <property type="entry name" value="BchE-like"/>
</dbReference>
<dbReference type="Gene3D" id="3.40.50.280">
    <property type="entry name" value="Cobalamin-binding domain"/>
    <property type="match status" value="1"/>
</dbReference>
<keyword evidence="3" id="KW-0479">Metal-binding</keyword>
<dbReference type="GO" id="GO:0031419">
    <property type="term" value="F:cobalamin binding"/>
    <property type="evidence" value="ECO:0007669"/>
    <property type="project" value="InterPro"/>
</dbReference>
<dbReference type="PROSITE" id="PS51918">
    <property type="entry name" value="RADICAL_SAM"/>
    <property type="match status" value="1"/>
</dbReference>
<protein>
    <submittedName>
        <fullName evidence="8">Radical SAM protein</fullName>
    </submittedName>
</protein>
<accession>A0A2G6E383</accession>
<evidence type="ECO:0000256" key="3">
    <source>
        <dbReference type="ARBA" id="ARBA00022723"/>
    </source>
</evidence>
<dbReference type="InterPro" id="IPR006638">
    <property type="entry name" value="Elp3/MiaA/NifB-like_rSAM"/>
</dbReference>
<dbReference type="GO" id="GO:0051539">
    <property type="term" value="F:4 iron, 4 sulfur cluster binding"/>
    <property type="evidence" value="ECO:0007669"/>
    <property type="project" value="UniProtKB-KW"/>
</dbReference>
<dbReference type="GO" id="GO:0003824">
    <property type="term" value="F:catalytic activity"/>
    <property type="evidence" value="ECO:0007669"/>
    <property type="project" value="InterPro"/>
</dbReference>
<evidence type="ECO:0000256" key="1">
    <source>
        <dbReference type="ARBA" id="ARBA00001966"/>
    </source>
</evidence>
<feature type="domain" description="B12-binding" evidence="6">
    <location>
        <begin position="97"/>
        <end position="277"/>
    </location>
</feature>
<organism evidence="8 9">
    <name type="scientific">candidate division KSB3 bacterium</name>
    <dbReference type="NCBI Taxonomy" id="2044937"/>
    <lineage>
        <taxon>Bacteria</taxon>
        <taxon>candidate division KSB3</taxon>
    </lineage>
</organism>
<dbReference type="SUPFAM" id="SSF102114">
    <property type="entry name" value="Radical SAM enzymes"/>
    <property type="match status" value="1"/>
</dbReference>
<dbReference type="Pfam" id="PF02310">
    <property type="entry name" value="B12-binding"/>
    <property type="match status" value="1"/>
</dbReference>
<dbReference type="InterPro" id="IPR006158">
    <property type="entry name" value="Cobalamin-bd"/>
</dbReference>
<dbReference type="Gene3D" id="3.80.30.20">
    <property type="entry name" value="tm_1862 like domain"/>
    <property type="match status" value="1"/>
</dbReference>
<dbReference type="AlphaFoldDB" id="A0A2G6E383"/>
<dbReference type="GO" id="GO:0005829">
    <property type="term" value="C:cytosol"/>
    <property type="evidence" value="ECO:0007669"/>
    <property type="project" value="TreeGrafter"/>
</dbReference>
<evidence type="ECO:0000313" key="8">
    <source>
        <dbReference type="EMBL" id="PID56211.1"/>
    </source>
</evidence>
<comment type="caution">
    <text evidence="8">The sequence shown here is derived from an EMBL/GenBank/DDBJ whole genome shotgun (WGS) entry which is preliminary data.</text>
</comment>
<dbReference type="GO" id="GO:0046872">
    <property type="term" value="F:metal ion binding"/>
    <property type="evidence" value="ECO:0007669"/>
    <property type="project" value="UniProtKB-KW"/>
</dbReference>
<evidence type="ECO:0000256" key="2">
    <source>
        <dbReference type="ARBA" id="ARBA00022691"/>
    </source>
</evidence>
<dbReference type="InterPro" id="IPR036724">
    <property type="entry name" value="Cobalamin-bd_sf"/>
</dbReference>
<dbReference type="PANTHER" id="PTHR43409:SF15">
    <property type="entry name" value="PUTATIVE-RELATED"/>
    <property type="match status" value="1"/>
</dbReference>
<dbReference type="InterPro" id="IPR023404">
    <property type="entry name" value="rSAM_horseshoe"/>
</dbReference>
<feature type="domain" description="Radical SAM core" evidence="7">
    <location>
        <begin position="294"/>
        <end position="524"/>
    </location>
</feature>
<dbReference type="SFLD" id="SFLDS00029">
    <property type="entry name" value="Radical_SAM"/>
    <property type="match status" value="1"/>
</dbReference>
<sequence>MYSSIGGSMYAEIIEPSCATVPGPLLRHSITIALHAFSPWLPSSEKILAAEKYVTELDFYGEFRQRSNAKFLNCAAHELPMSRSTQKTKFSRILLVNPWIYDFSAFDLWIKPLGLLYVGGYLRQHGYDVHLIDCLDRHNPQLLRLQGRTGPQLKAYGTGKFFRRVIKTPEVLRQFPYPYRCYGLPEEIFCGMLAHRPRPDAILVTSMMTYWYPAVFRAIELLKQHFPHVPIILGGVYPSLCPGHAVCHSGADYVIPGQATDRLITLLDQLTGQIRKKSLSRLNIDHITPAYDLYEHLDYAGILSSLGCPFRCSYCASQRLCPNFVQREPEAVLSTIQDLFEQRSVRNFAFYDDALLVNFHAHLQPILEQLIQRNVSCCFHTPNGLHAKYINDESAELLFQAGFKTLRISLETIDPTRQKETGGKVTNNEFEHAVRALQKAGFQGDQIGVYLFIGLPGQQYEETEATIRYVHNLGLLVNLCEFSPIPGTREWTRLERAGSISANDDPLLHNNSIFLYLRQRYGFEQVQSLRNLIRALNATIRSRTETTQAIAE</sequence>
<keyword evidence="4" id="KW-0408">Iron</keyword>
<dbReference type="EMBL" id="PDPS01000037">
    <property type="protein sequence ID" value="PID56211.1"/>
    <property type="molecule type" value="Genomic_DNA"/>
</dbReference>
<evidence type="ECO:0000256" key="4">
    <source>
        <dbReference type="ARBA" id="ARBA00023004"/>
    </source>
</evidence>
<dbReference type="SFLD" id="SFLDG01123">
    <property type="entry name" value="methyltransferase_(Class_B)"/>
    <property type="match status" value="1"/>
</dbReference>
<dbReference type="SFLD" id="SFLDG01082">
    <property type="entry name" value="B12-binding_domain_containing"/>
    <property type="match status" value="1"/>
</dbReference>
<name>A0A2G6E383_9BACT</name>
<dbReference type="CDD" id="cd01335">
    <property type="entry name" value="Radical_SAM"/>
    <property type="match status" value="1"/>
</dbReference>
<keyword evidence="5" id="KW-0411">Iron-sulfur</keyword>
<evidence type="ECO:0000313" key="9">
    <source>
        <dbReference type="Proteomes" id="UP000229740"/>
    </source>
</evidence>
<dbReference type="InterPro" id="IPR007197">
    <property type="entry name" value="rSAM"/>
</dbReference>